<evidence type="ECO:0000313" key="1">
    <source>
        <dbReference type="EMBL" id="KRZ04133.1"/>
    </source>
</evidence>
<proteinExistence type="predicted"/>
<dbReference type="EMBL" id="JYDP01000172">
    <property type="protein sequence ID" value="KRZ04133.1"/>
    <property type="molecule type" value="Genomic_DNA"/>
</dbReference>
<reference evidence="1 2" key="1">
    <citation type="submission" date="2015-01" db="EMBL/GenBank/DDBJ databases">
        <title>Evolution of Trichinella species and genotypes.</title>
        <authorList>
            <person name="Korhonen P.K."/>
            <person name="Edoardo P."/>
            <person name="Giuseppe L.R."/>
            <person name="Gasser R.B."/>
        </authorList>
    </citation>
    <scope>NUCLEOTIDE SEQUENCE [LARGE SCALE GENOMIC DNA]</scope>
    <source>
        <strain evidence="1">ISS1029</strain>
    </source>
</reference>
<accession>A0A0V1H1L3</accession>
<evidence type="ECO:0000313" key="2">
    <source>
        <dbReference type="Proteomes" id="UP000055024"/>
    </source>
</evidence>
<keyword evidence="2" id="KW-1185">Reference proteome</keyword>
<dbReference type="Gene3D" id="3.30.420.10">
    <property type="entry name" value="Ribonuclease H-like superfamily/Ribonuclease H"/>
    <property type="match status" value="1"/>
</dbReference>
<dbReference type="OrthoDB" id="5866837at2759"/>
<gene>
    <name evidence="1" type="ORF">T11_4359</name>
</gene>
<dbReference type="InterPro" id="IPR036397">
    <property type="entry name" value="RNaseH_sf"/>
</dbReference>
<name>A0A0V1H1L3_9BILA</name>
<organism evidence="1 2">
    <name type="scientific">Trichinella zimbabwensis</name>
    <dbReference type="NCBI Taxonomy" id="268475"/>
    <lineage>
        <taxon>Eukaryota</taxon>
        <taxon>Metazoa</taxon>
        <taxon>Ecdysozoa</taxon>
        <taxon>Nematoda</taxon>
        <taxon>Enoplea</taxon>
        <taxon>Dorylaimia</taxon>
        <taxon>Trichinellida</taxon>
        <taxon>Trichinellidae</taxon>
        <taxon>Trichinella</taxon>
    </lineage>
</organism>
<sequence>MFENYNHIQRTILAHRIKWKFITDRALWCGGCWERLIRTVKSMSMKQKQYRQYCQSELSSTNIHRRETRPESMLSPSHFFIGRIHST</sequence>
<comment type="caution">
    <text evidence="1">The sequence shown here is derived from an EMBL/GenBank/DDBJ whole genome shotgun (WGS) entry which is preliminary data.</text>
</comment>
<dbReference type="AlphaFoldDB" id="A0A0V1H1L3"/>
<dbReference type="Proteomes" id="UP000055024">
    <property type="component" value="Unassembled WGS sequence"/>
</dbReference>
<protein>
    <submittedName>
        <fullName evidence="1">Uncharacterized protein</fullName>
    </submittedName>
</protein>
<dbReference type="GO" id="GO:0003676">
    <property type="term" value="F:nucleic acid binding"/>
    <property type="evidence" value="ECO:0007669"/>
    <property type="project" value="InterPro"/>
</dbReference>